<evidence type="ECO:0000256" key="6">
    <source>
        <dbReference type="ARBA" id="ARBA00012179"/>
    </source>
</evidence>
<evidence type="ECO:0000256" key="13">
    <source>
        <dbReference type="ARBA" id="ARBA00022801"/>
    </source>
</evidence>
<evidence type="ECO:0000256" key="16">
    <source>
        <dbReference type="ARBA" id="ARBA00022862"/>
    </source>
</evidence>
<dbReference type="EC" id="1.11.1.25" evidence="7"/>
<evidence type="ECO:0000313" key="25">
    <source>
        <dbReference type="Proteomes" id="UP000734854"/>
    </source>
</evidence>
<evidence type="ECO:0000256" key="9">
    <source>
        <dbReference type="ARBA" id="ARBA00022694"/>
    </source>
</evidence>
<evidence type="ECO:0000256" key="20">
    <source>
        <dbReference type="ARBA" id="ARBA00031688"/>
    </source>
</evidence>
<keyword evidence="8" id="KW-0575">Peroxidase</keyword>
<organism evidence="24 25">
    <name type="scientific">Zingiber officinale</name>
    <name type="common">Ginger</name>
    <name type="synonym">Amomum zingiber</name>
    <dbReference type="NCBI Taxonomy" id="94328"/>
    <lineage>
        <taxon>Eukaryota</taxon>
        <taxon>Viridiplantae</taxon>
        <taxon>Streptophyta</taxon>
        <taxon>Embryophyta</taxon>
        <taxon>Tracheophyta</taxon>
        <taxon>Spermatophyta</taxon>
        <taxon>Magnoliopsida</taxon>
        <taxon>Liliopsida</taxon>
        <taxon>Zingiberales</taxon>
        <taxon>Zingiberaceae</taxon>
        <taxon>Zingiber</taxon>
    </lineage>
</organism>
<feature type="repeat" description="PPR" evidence="22">
    <location>
        <begin position="449"/>
        <end position="483"/>
    </location>
</feature>
<comment type="cofactor">
    <cofactor evidence="3">
        <name>Mg(2+)</name>
        <dbReference type="ChEBI" id="CHEBI:18420"/>
    </cofactor>
</comment>
<evidence type="ECO:0000256" key="21">
    <source>
        <dbReference type="PIRSR" id="PIRSR637944-1"/>
    </source>
</evidence>
<dbReference type="InterPro" id="IPR013740">
    <property type="entry name" value="Redoxin"/>
</dbReference>
<comment type="similarity">
    <text evidence="5">Belongs to the peroxiredoxin family. Prx5 subfamily.</text>
</comment>
<dbReference type="GO" id="GO:0034599">
    <property type="term" value="P:cellular response to oxidative stress"/>
    <property type="evidence" value="ECO:0007669"/>
    <property type="project" value="InterPro"/>
</dbReference>
<dbReference type="InterPro" id="IPR031595">
    <property type="entry name" value="PRORP_C"/>
</dbReference>
<gene>
    <name evidence="24" type="ORF">ZIOFF_039722</name>
</gene>
<keyword evidence="11" id="KW-0479">Metal-binding</keyword>
<dbReference type="FunFam" id="3.40.50.11980:FF:000002">
    <property type="entry name" value="Proteinaceous RNase P 2"/>
    <property type="match status" value="1"/>
</dbReference>
<evidence type="ECO:0000256" key="19">
    <source>
        <dbReference type="ARBA" id="ARBA00023284"/>
    </source>
</evidence>
<evidence type="ECO:0000256" key="18">
    <source>
        <dbReference type="ARBA" id="ARBA00023211"/>
    </source>
</evidence>
<dbReference type="Pfam" id="PF17177">
    <property type="entry name" value="PPR_long"/>
    <property type="match status" value="2"/>
</dbReference>
<keyword evidence="25" id="KW-1185">Reference proteome</keyword>
<feature type="domain" description="Thioredoxin" evidence="23">
    <location>
        <begin position="4"/>
        <end position="164"/>
    </location>
</feature>
<keyword evidence="10" id="KW-0540">Nuclease</keyword>
<evidence type="ECO:0000256" key="4">
    <source>
        <dbReference type="ARBA" id="ARBA00007626"/>
    </source>
</evidence>
<evidence type="ECO:0000256" key="12">
    <source>
        <dbReference type="ARBA" id="ARBA00022737"/>
    </source>
</evidence>
<sequence>MASIVVGDVLPDGELAWFDESNQLQMISVHWLAAGKKVVLFAVLGAFTPICSMIHLPGFIESAEELKSKGIDEILLISVNDPFVMKAWAMTYPENRHVKFLADGSGTYTRALGLELDLSDEGLGTRSRRFALLVDNLVVTVANIEEGGEFTISGAEEILKSLRRCMASVHSDFLISSFSVEFCTSPSRFPLKARFFPRFLFLHLSSPFTPTVVHAFSDLSSCGNAHGAHTEHRALHRERPPQEKILVEYAIPKPRKGNLWPRGEKAEPLARSVSENGVDRWMKKDGKISEARVSGKQMKIKLDSCSKTGDVMEAIAVYDSAVGQGIKLQQYHYNVLLYLCSSAAVGIVHPAKSGSVNSKSDPDWHIDGDLVADADQGSRRASVPILVSDDIRDYARTRGLEIYEKMCLEKIAMSEAALTSVARIAMSMDDGDMAFDCVKRMKLLGITARVRSYGPALFTFCNKGDIDKAFEVEAHMSENGIQPEEPELEALLRISIAARRELIEAWFKSSTASRLGKRKWDVKKLAEAVENGGGGWHGLGWLGKGKWSVAHTSVDPDGVCMSCGHKLATIDLDPVETESFAKSVASLANKRERNSNFQKFQKWLDYYGPFEAVVDAANVALYSQKRFSVNKVSAVVNAIRQKLPMKRCPLIIVHNKRLIGNKMKDPMNMKYLEKWKNADALYETPTGSNDDWYWLYAAIKFKCLIVTNDEMRDHTFQVLGNNFIPRWKERHQVHFTFHNGSLEFHMPPPCSIIIQENERGHWHIPISIKEEHERKHSWLCVTRNNLHNVKEATSSTLRDLTSSPAPYAVAKNHVPHKGIFKENTLTKSHKCLANGKTKEPYGILRTIEASEKLYDCVIDFQI</sequence>
<comment type="catalytic activity">
    <reaction evidence="2">
        <text>[glutaredoxin]-dithiol + a hydroperoxide = [glutaredoxin]-disulfide + an alcohol + H2O</text>
        <dbReference type="Rhea" id="RHEA:62624"/>
        <dbReference type="Rhea" id="RHEA-COMP:10729"/>
        <dbReference type="Rhea" id="RHEA-COMP:10730"/>
        <dbReference type="ChEBI" id="CHEBI:15377"/>
        <dbReference type="ChEBI" id="CHEBI:29950"/>
        <dbReference type="ChEBI" id="CHEBI:30879"/>
        <dbReference type="ChEBI" id="CHEBI:35924"/>
        <dbReference type="ChEBI" id="CHEBI:50058"/>
        <dbReference type="EC" id="1.11.1.25"/>
    </reaction>
</comment>
<keyword evidence="19" id="KW-0676">Redox-active center</keyword>
<dbReference type="EMBL" id="JACMSC010000011">
    <property type="protein sequence ID" value="KAG6499910.1"/>
    <property type="molecule type" value="Genomic_DNA"/>
</dbReference>
<dbReference type="SUPFAM" id="SSF52833">
    <property type="entry name" value="Thioredoxin-like"/>
    <property type="match status" value="1"/>
</dbReference>
<keyword evidence="15" id="KW-0460">Magnesium</keyword>
<evidence type="ECO:0000256" key="17">
    <source>
        <dbReference type="ARBA" id="ARBA00023002"/>
    </source>
</evidence>
<dbReference type="PANTHER" id="PTHR13547:SF7">
    <property type="entry name" value="RIBONUCLEASE P"/>
    <property type="match status" value="1"/>
</dbReference>
<name>A0A8J5G1N9_ZINOF</name>
<dbReference type="CDD" id="cd03013">
    <property type="entry name" value="PRX5_like"/>
    <property type="match status" value="1"/>
</dbReference>
<dbReference type="InterPro" id="IPR037944">
    <property type="entry name" value="PRX5-like"/>
</dbReference>
<dbReference type="Pfam" id="PF16953">
    <property type="entry name" value="PRORP"/>
    <property type="match status" value="1"/>
</dbReference>
<evidence type="ECO:0000256" key="5">
    <source>
        <dbReference type="ARBA" id="ARBA00010505"/>
    </source>
</evidence>
<evidence type="ECO:0000256" key="3">
    <source>
        <dbReference type="ARBA" id="ARBA00001946"/>
    </source>
</evidence>
<comment type="caution">
    <text evidence="24">The sequence shown here is derived from an EMBL/GenBank/DDBJ whole genome shotgun (WGS) entry which is preliminary data.</text>
</comment>
<dbReference type="GO" id="GO:0046872">
    <property type="term" value="F:metal ion binding"/>
    <property type="evidence" value="ECO:0007669"/>
    <property type="project" value="UniProtKB-KW"/>
</dbReference>
<reference evidence="24 25" key="1">
    <citation type="submission" date="2020-08" db="EMBL/GenBank/DDBJ databases">
        <title>Plant Genome Project.</title>
        <authorList>
            <person name="Zhang R.-G."/>
        </authorList>
    </citation>
    <scope>NUCLEOTIDE SEQUENCE [LARGE SCALE GENOMIC DNA]</scope>
    <source>
        <tissue evidence="24">Rhizome</tissue>
    </source>
</reference>
<dbReference type="AlphaFoldDB" id="A0A8J5G1N9"/>
<evidence type="ECO:0000313" key="24">
    <source>
        <dbReference type="EMBL" id="KAG6499910.1"/>
    </source>
</evidence>
<dbReference type="InterPro" id="IPR033443">
    <property type="entry name" value="PROP1-like_PPR_dom"/>
</dbReference>
<dbReference type="GO" id="GO:0004526">
    <property type="term" value="F:ribonuclease P activity"/>
    <property type="evidence" value="ECO:0007669"/>
    <property type="project" value="UniProtKB-EC"/>
</dbReference>
<dbReference type="PANTHER" id="PTHR13547">
    <property type="match status" value="1"/>
</dbReference>
<dbReference type="Proteomes" id="UP000734854">
    <property type="component" value="Unassembled WGS sequence"/>
</dbReference>
<keyword evidence="14" id="KW-0862">Zinc</keyword>
<proteinExistence type="inferred from homology"/>
<evidence type="ECO:0000256" key="7">
    <source>
        <dbReference type="ARBA" id="ARBA00013016"/>
    </source>
</evidence>
<comment type="catalytic activity">
    <reaction evidence="1">
        <text>Endonucleolytic cleavage of RNA, removing 5'-extranucleotides from tRNA precursor.</text>
        <dbReference type="EC" id="3.1.26.5"/>
    </reaction>
</comment>
<evidence type="ECO:0000256" key="14">
    <source>
        <dbReference type="ARBA" id="ARBA00022833"/>
    </source>
</evidence>
<dbReference type="InterPro" id="IPR011990">
    <property type="entry name" value="TPR-like_helical_dom_sf"/>
</dbReference>
<dbReference type="InterPro" id="IPR036249">
    <property type="entry name" value="Thioredoxin-like_sf"/>
</dbReference>
<dbReference type="GO" id="GO:0008379">
    <property type="term" value="F:thioredoxin peroxidase activity"/>
    <property type="evidence" value="ECO:0007669"/>
    <property type="project" value="InterPro"/>
</dbReference>
<dbReference type="InterPro" id="IPR013766">
    <property type="entry name" value="Thioredoxin_domain"/>
</dbReference>
<dbReference type="PROSITE" id="PS51375">
    <property type="entry name" value="PPR"/>
    <property type="match status" value="1"/>
</dbReference>
<evidence type="ECO:0000256" key="1">
    <source>
        <dbReference type="ARBA" id="ARBA00000928"/>
    </source>
</evidence>
<keyword evidence="12" id="KW-0677">Repeat</keyword>
<keyword evidence="17" id="KW-0560">Oxidoreductase</keyword>
<keyword evidence="13" id="KW-0378">Hydrolase</keyword>
<evidence type="ECO:0000256" key="2">
    <source>
        <dbReference type="ARBA" id="ARBA00001711"/>
    </source>
</evidence>
<keyword evidence="16" id="KW-0049">Antioxidant</keyword>
<feature type="active site" description="Cysteine sulfenic acid (-SOH) intermediate" evidence="21">
    <location>
        <position position="51"/>
    </location>
</feature>
<keyword evidence="18" id="KW-0464">Manganese</keyword>
<dbReference type="EC" id="3.1.26.5" evidence="6"/>
<comment type="similarity">
    <text evidence="4">Belongs to the PPR family. P subfamily.</text>
</comment>
<accession>A0A8J5G1N9</accession>
<evidence type="ECO:0000256" key="22">
    <source>
        <dbReference type="PROSITE-ProRule" id="PRU00708"/>
    </source>
</evidence>
<dbReference type="FunFam" id="3.40.30.10:FF:000020">
    <property type="entry name" value="Peroxiredoxin"/>
    <property type="match status" value="1"/>
</dbReference>
<keyword evidence="9" id="KW-0819">tRNA processing</keyword>
<evidence type="ECO:0000256" key="8">
    <source>
        <dbReference type="ARBA" id="ARBA00022559"/>
    </source>
</evidence>
<dbReference type="InterPro" id="IPR002885">
    <property type="entry name" value="PPR_rpt"/>
</dbReference>
<evidence type="ECO:0000259" key="23">
    <source>
        <dbReference type="PROSITE" id="PS51352"/>
    </source>
</evidence>
<evidence type="ECO:0000256" key="11">
    <source>
        <dbReference type="ARBA" id="ARBA00022723"/>
    </source>
</evidence>
<dbReference type="Gene3D" id="3.40.30.10">
    <property type="entry name" value="Glutaredoxin"/>
    <property type="match status" value="1"/>
</dbReference>
<dbReference type="Gene3D" id="3.40.50.11980">
    <property type="match status" value="1"/>
</dbReference>
<dbReference type="Pfam" id="PF08534">
    <property type="entry name" value="Redoxin"/>
    <property type="match status" value="1"/>
</dbReference>
<dbReference type="PROSITE" id="PS51352">
    <property type="entry name" value="THIOREDOXIN_2"/>
    <property type="match status" value="1"/>
</dbReference>
<dbReference type="Gene3D" id="1.25.40.10">
    <property type="entry name" value="Tetratricopeptide repeat domain"/>
    <property type="match status" value="1"/>
</dbReference>
<evidence type="ECO:0000256" key="15">
    <source>
        <dbReference type="ARBA" id="ARBA00022842"/>
    </source>
</evidence>
<dbReference type="GO" id="GO:0001682">
    <property type="term" value="P:tRNA 5'-leader removal"/>
    <property type="evidence" value="ECO:0007669"/>
    <property type="project" value="UniProtKB-ARBA"/>
</dbReference>
<protein>
    <recommendedName>
        <fullName evidence="20">Glutaredoxin-dependent peroxiredoxin</fullName>
        <ecNumber evidence="7">1.11.1.25</ecNumber>
        <ecNumber evidence="6">3.1.26.5</ecNumber>
    </recommendedName>
</protein>
<evidence type="ECO:0000256" key="10">
    <source>
        <dbReference type="ARBA" id="ARBA00022722"/>
    </source>
</evidence>